<keyword evidence="5 8" id="KW-0547">Nucleotide-binding</keyword>
<evidence type="ECO:0000256" key="2">
    <source>
        <dbReference type="ARBA" id="ARBA00009256"/>
    </source>
</evidence>
<feature type="binding site" evidence="8">
    <location>
        <begin position="26"/>
        <end position="33"/>
    </location>
    <ligand>
        <name>ATP</name>
        <dbReference type="ChEBI" id="CHEBI:30616"/>
    </ligand>
</feature>
<dbReference type="PATRIC" id="fig|1304275.5.peg.1798"/>
<dbReference type="InterPro" id="IPR014729">
    <property type="entry name" value="Rossmann-like_a/b/a_fold"/>
</dbReference>
<feature type="active site" description="Proton donor" evidence="8">
    <location>
        <position position="33"/>
    </location>
</feature>
<evidence type="ECO:0000256" key="8">
    <source>
        <dbReference type="HAMAP-Rule" id="MF_00158"/>
    </source>
</evidence>
<feature type="binding site" evidence="8">
    <location>
        <begin position="181"/>
        <end position="184"/>
    </location>
    <ligand>
        <name>ATP</name>
        <dbReference type="ChEBI" id="CHEBI:30616"/>
    </ligand>
</feature>
<feature type="binding site" evidence="8">
    <location>
        <begin position="144"/>
        <end position="147"/>
    </location>
    <ligand>
        <name>ATP</name>
        <dbReference type="ChEBI" id="CHEBI:30616"/>
    </ligand>
</feature>
<comment type="function">
    <text evidence="8">Catalyzes the condensation of pantoate with beta-alanine in an ATP-dependent reaction via a pantoyl-adenylate intermediate.</text>
</comment>
<dbReference type="eggNOG" id="COG0414">
    <property type="taxonomic scope" value="Bacteria"/>
</dbReference>
<feature type="binding site" evidence="8">
    <location>
        <position position="150"/>
    </location>
    <ligand>
        <name>(R)-pantoate</name>
        <dbReference type="ChEBI" id="CHEBI:15980"/>
    </ligand>
</feature>
<gene>
    <name evidence="8" type="primary">panC</name>
    <name evidence="9" type="ORF">C41B8_08820</name>
</gene>
<evidence type="ECO:0000256" key="7">
    <source>
        <dbReference type="ARBA" id="ARBA00048258"/>
    </source>
</evidence>
<dbReference type="GO" id="GO:0004592">
    <property type="term" value="F:pantoate-beta-alanine ligase activity"/>
    <property type="evidence" value="ECO:0007669"/>
    <property type="project" value="UniProtKB-UniRule"/>
</dbReference>
<dbReference type="GO" id="GO:0005524">
    <property type="term" value="F:ATP binding"/>
    <property type="evidence" value="ECO:0007669"/>
    <property type="project" value="UniProtKB-KW"/>
</dbReference>
<comment type="caution">
    <text evidence="9">The sequence shown here is derived from an EMBL/GenBank/DDBJ whole genome shotgun (WGS) entry which is preliminary data.</text>
</comment>
<comment type="catalytic activity">
    <reaction evidence="7 8">
        <text>(R)-pantoate + beta-alanine + ATP = (R)-pantothenate + AMP + diphosphate + H(+)</text>
        <dbReference type="Rhea" id="RHEA:10912"/>
        <dbReference type="ChEBI" id="CHEBI:15378"/>
        <dbReference type="ChEBI" id="CHEBI:15980"/>
        <dbReference type="ChEBI" id="CHEBI:29032"/>
        <dbReference type="ChEBI" id="CHEBI:30616"/>
        <dbReference type="ChEBI" id="CHEBI:33019"/>
        <dbReference type="ChEBI" id="CHEBI:57966"/>
        <dbReference type="ChEBI" id="CHEBI:456215"/>
        <dbReference type="EC" id="6.3.2.1"/>
    </reaction>
</comment>
<comment type="miscellaneous">
    <text evidence="8">The reaction proceeds by a bi uni uni bi ping pong mechanism.</text>
</comment>
<sequence>MQVLNTIDAVREWRAGSESVGLVPTMGNLHAGHLALVAAARERCDRVIASIFVNPLQFGPNEDLATYPRTFDADRAALAHAGADAVFVPSVDEMYPEGGSATTVDVSGITEMLCGRSRPGHFRGVATVVNKLFNIVQPDAAFFGEKDYQQLAVIKRMVADLCMDVAVEGVPTVRDADGLAYSSRNNYLDNAQRRQALALSAAIADVVERLAAGQRDFRALEARGWAQLVDGGFDPDYFEIRAADLGPAERDTSSFRVLAAGHLGRTRLIDNMGVSV</sequence>
<keyword evidence="8" id="KW-0963">Cytoplasm</keyword>
<dbReference type="GO" id="GO:0005829">
    <property type="term" value="C:cytosol"/>
    <property type="evidence" value="ECO:0007669"/>
    <property type="project" value="TreeGrafter"/>
</dbReference>
<dbReference type="Pfam" id="PF02569">
    <property type="entry name" value="Pantoate_ligase"/>
    <property type="match status" value="1"/>
</dbReference>
<dbReference type="STRING" id="1304275.C41B8_08820"/>
<keyword evidence="3 8" id="KW-0436">Ligase</keyword>
<proteinExistence type="inferred from homology"/>
<evidence type="ECO:0000256" key="1">
    <source>
        <dbReference type="ARBA" id="ARBA00004990"/>
    </source>
</evidence>
<evidence type="ECO:0000313" key="9">
    <source>
        <dbReference type="EMBL" id="KEZ77675.1"/>
    </source>
</evidence>
<dbReference type="RefSeq" id="WP_198025128.1">
    <property type="nucleotide sequence ID" value="NZ_APNK01000010.1"/>
</dbReference>
<dbReference type="AlphaFoldDB" id="A0A084ILU1"/>
<evidence type="ECO:0000256" key="6">
    <source>
        <dbReference type="ARBA" id="ARBA00022840"/>
    </source>
</evidence>
<dbReference type="CDD" id="cd00560">
    <property type="entry name" value="PanC"/>
    <property type="match status" value="1"/>
</dbReference>
<keyword evidence="10" id="KW-1185">Reference proteome</keyword>
<comment type="pathway">
    <text evidence="1 8">Cofactor biosynthesis; (R)-pantothenate biosynthesis; (R)-pantothenate from (R)-pantoate and beta-alanine: step 1/1.</text>
</comment>
<evidence type="ECO:0000256" key="5">
    <source>
        <dbReference type="ARBA" id="ARBA00022741"/>
    </source>
</evidence>
<dbReference type="Gene3D" id="3.40.50.620">
    <property type="entry name" value="HUPs"/>
    <property type="match status" value="1"/>
</dbReference>
<dbReference type="InterPro" id="IPR042176">
    <property type="entry name" value="Pantoate_ligase_C"/>
</dbReference>
<feature type="binding site" evidence="8">
    <location>
        <position position="173"/>
    </location>
    <ligand>
        <name>ATP</name>
        <dbReference type="ChEBI" id="CHEBI:30616"/>
    </ligand>
</feature>
<evidence type="ECO:0000313" key="10">
    <source>
        <dbReference type="Proteomes" id="UP000028302"/>
    </source>
</evidence>
<protein>
    <recommendedName>
        <fullName evidence="8">Pantothenate synthetase</fullName>
        <shortName evidence="8">PS</shortName>
        <ecNumber evidence="8">6.3.2.1</ecNumber>
    </recommendedName>
    <alternativeName>
        <fullName evidence="8">Pantoate--beta-alanine ligase</fullName>
    </alternativeName>
    <alternativeName>
        <fullName evidence="8">Pantoate-activating enzyme</fullName>
    </alternativeName>
</protein>
<dbReference type="PANTHER" id="PTHR21299:SF1">
    <property type="entry name" value="PANTOATE--BETA-ALANINE LIGASE"/>
    <property type="match status" value="1"/>
</dbReference>
<dbReference type="UniPathway" id="UPA00028">
    <property type="reaction ID" value="UER00005"/>
</dbReference>
<dbReference type="InterPro" id="IPR003721">
    <property type="entry name" value="Pantoate_ligase"/>
</dbReference>
<dbReference type="PANTHER" id="PTHR21299">
    <property type="entry name" value="CYTIDYLATE KINASE/PANTOATE-BETA-ALANINE LIGASE"/>
    <property type="match status" value="1"/>
</dbReference>
<dbReference type="Proteomes" id="UP000028302">
    <property type="component" value="Unassembled WGS sequence"/>
</dbReference>
<comment type="subcellular location">
    <subcellularLocation>
        <location evidence="8">Cytoplasm</location>
    </subcellularLocation>
</comment>
<keyword evidence="4 8" id="KW-0566">Pantothenate biosynthesis</keyword>
<name>A0A084ILU1_SALHC</name>
<dbReference type="FunFam" id="3.40.50.620:FF:000013">
    <property type="entry name" value="Pantothenate synthetase"/>
    <property type="match status" value="1"/>
</dbReference>
<evidence type="ECO:0000256" key="3">
    <source>
        <dbReference type="ARBA" id="ARBA00022598"/>
    </source>
</evidence>
<dbReference type="GO" id="GO:0015940">
    <property type="term" value="P:pantothenate biosynthetic process"/>
    <property type="evidence" value="ECO:0007669"/>
    <property type="project" value="UniProtKB-UniRule"/>
</dbReference>
<evidence type="ECO:0000256" key="4">
    <source>
        <dbReference type="ARBA" id="ARBA00022655"/>
    </source>
</evidence>
<feature type="binding site" evidence="8">
    <location>
        <position position="57"/>
    </location>
    <ligand>
        <name>beta-alanine</name>
        <dbReference type="ChEBI" id="CHEBI:57966"/>
    </ligand>
</feature>
<dbReference type="SUPFAM" id="SSF52374">
    <property type="entry name" value="Nucleotidylyl transferase"/>
    <property type="match status" value="1"/>
</dbReference>
<dbReference type="EC" id="6.3.2.1" evidence="8"/>
<keyword evidence="6 8" id="KW-0067">ATP-binding</keyword>
<reference evidence="9 10" key="1">
    <citation type="submission" date="2013-03" db="EMBL/GenBank/DDBJ databases">
        <title>Salinisphaera hydrothermalis C41B8 Genome Sequencing.</title>
        <authorList>
            <person name="Li C."/>
            <person name="Lai Q."/>
            <person name="Shao Z."/>
        </authorList>
    </citation>
    <scope>NUCLEOTIDE SEQUENCE [LARGE SCALE GENOMIC DNA]</scope>
    <source>
        <strain evidence="9 10">C41B8</strain>
    </source>
</reference>
<comment type="subunit">
    <text evidence="8">Homodimer.</text>
</comment>
<comment type="similarity">
    <text evidence="2 8">Belongs to the pantothenate synthetase family.</text>
</comment>
<dbReference type="EMBL" id="APNK01000010">
    <property type="protein sequence ID" value="KEZ77675.1"/>
    <property type="molecule type" value="Genomic_DNA"/>
</dbReference>
<accession>A0A084ILU1</accession>
<dbReference type="NCBIfam" id="TIGR00018">
    <property type="entry name" value="panC"/>
    <property type="match status" value="1"/>
</dbReference>
<organism evidence="9 10">
    <name type="scientific">Salinisphaera hydrothermalis (strain C41B8)</name>
    <dbReference type="NCBI Taxonomy" id="1304275"/>
    <lineage>
        <taxon>Bacteria</taxon>
        <taxon>Pseudomonadati</taxon>
        <taxon>Pseudomonadota</taxon>
        <taxon>Gammaproteobacteria</taxon>
        <taxon>Salinisphaerales</taxon>
        <taxon>Salinisphaeraceae</taxon>
        <taxon>Salinisphaera</taxon>
    </lineage>
</organism>
<dbReference type="HAMAP" id="MF_00158">
    <property type="entry name" value="PanC"/>
    <property type="match status" value="1"/>
</dbReference>
<feature type="binding site" evidence="8">
    <location>
        <position position="57"/>
    </location>
    <ligand>
        <name>(R)-pantoate</name>
        <dbReference type="ChEBI" id="CHEBI:15980"/>
    </ligand>
</feature>
<dbReference type="Gene3D" id="3.30.1300.10">
    <property type="entry name" value="Pantoate-beta-alanine ligase, C-terminal domain"/>
    <property type="match status" value="1"/>
</dbReference>